<evidence type="ECO:0000256" key="1">
    <source>
        <dbReference type="SAM" id="MobiDB-lite"/>
    </source>
</evidence>
<dbReference type="AlphaFoldDB" id="A0A8S0WKT7"/>
<evidence type="ECO:0000313" key="4">
    <source>
        <dbReference type="Proteomes" id="UP000467700"/>
    </source>
</evidence>
<dbReference type="InterPro" id="IPR012349">
    <property type="entry name" value="Split_barrel_FMN-bd"/>
</dbReference>
<name>A0A8S0WKT7_CYCAE</name>
<protein>
    <recommendedName>
        <fullName evidence="2">Pyridoxamine 5'-phosphate oxidase Alr4036 family FMN-binding domain-containing protein</fullName>
    </recommendedName>
</protein>
<feature type="compositionally biased region" description="Basic and acidic residues" evidence="1">
    <location>
        <begin position="165"/>
        <end position="185"/>
    </location>
</feature>
<proteinExistence type="predicted"/>
<reference evidence="3 4" key="1">
    <citation type="submission" date="2020-01" db="EMBL/GenBank/DDBJ databases">
        <authorList>
            <person name="Gupta K D."/>
        </authorList>
    </citation>
    <scope>NUCLEOTIDE SEQUENCE [LARGE SCALE GENOMIC DNA]</scope>
</reference>
<evidence type="ECO:0000313" key="3">
    <source>
        <dbReference type="EMBL" id="CAA7264857.1"/>
    </source>
</evidence>
<evidence type="ECO:0000259" key="2">
    <source>
        <dbReference type="Pfam" id="PF12766"/>
    </source>
</evidence>
<sequence length="245" mass="27588">MASPRWKIAIEKALSQYKNQNAMQVATLDFSSSLGTIPRARSQIFRDWLESPQNPSLPLLLSSTDIRTPKVSQLTASSKAEVVWWIEGTVQQFRIIADIYLVPQPTHALHAHFLDVLSKSEHGTGLALFKEEDWEARRVALFKTMSAHMKASWCRPTPGSPLKGGQEEAKKWPECVDKPDPDAGKEKYEEAKRNWEMALGNFALMIIDPIEVDFVDLSSPPDKRTLFTKISGGEGVQWEETELVP</sequence>
<comment type="caution">
    <text evidence="3">The sequence shown here is derived from an EMBL/GenBank/DDBJ whole genome shotgun (WGS) entry which is preliminary data.</text>
</comment>
<dbReference type="OrthoDB" id="434253at2759"/>
<dbReference type="PANTHER" id="PTHR28243:SF1">
    <property type="entry name" value="PYRIDOXAMINE 5'-PHOSPHATE OXIDASE ALR4036 FAMILY FMN-BINDING DOMAIN-CONTAINING PROTEIN"/>
    <property type="match status" value="1"/>
</dbReference>
<dbReference type="InterPro" id="IPR024624">
    <property type="entry name" value="Pyridox_Oxase_Alr4036_FMN-bd"/>
</dbReference>
<gene>
    <name evidence="3" type="ORF">AAE3_LOCUS7245</name>
</gene>
<dbReference type="Gene3D" id="2.30.110.10">
    <property type="entry name" value="Electron Transport, Fmn-binding Protein, Chain A"/>
    <property type="match status" value="1"/>
</dbReference>
<accession>A0A8S0WKT7</accession>
<organism evidence="3 4">
    <name type="scientific">Cyclocybe aegerita</name>
    <name type="common">Black poplar mushroom</name>
    <name type="synonym">Agrocybe aegerita</name>
    <dbReference type="NCBI Taxonomy" id="1973307"/>
    <lineage>
        <taxon>Eukaryota</taxon>
        <taxon>Fungi</taxon>
        <taxon>Dikarya</taxon>
        <taxon>Basidiomycota</taxon>
        <taxon>Agaricomycotina</taxon>
        <taxon>Agaricomycetes</taxon>
        <taxon>Agaricomycetidae</taxon>
        <taxon>Agaricales</taxon>
        <taxon>Agaricineae</taxon>
        <taxon>Bolbitiaceae</taxon>
        <taxon>Cyclocybe</taxon>
    </lineage>
</organism>
<keyword evidence="4" id="KW-1185">Reference proteome</keyword>
<feature type="region of interest" description="Disordered" evidence="1">
    <location>
        <begin position="153"/>
        <end position="185"/>
    </location>
</feature>
<dbReference type="PANTHER" id="PTHR28243">
    <property type="entry name" value="AGL049CP"/>
    <property type="match status" value="1"/>
</dbReference>
<dbReference type="Proteomes" id="UP000467700">
    <property type="component" value="Unassembled WGS sequence"/>
</dbReference>
<feature type="domain" description="Pyridoxamine 5'-phosphate oxidase Alr4036 family FMN-binding" evidence="2">
    <location>
        <begin position="4"/>
        <end position="98"/>
    </location>
</feature>
<dbReference type="GO" id="GO:0010181">
    <property type="term" value="F:FMN binding"/>
    <property type="evidence" value="ECO:0007669"/>
    <property type="project" value="InterPro"/>
</dbReference>
<dbReference type="SUPFAM" id="SSF50475">
    <property type="entry name" value="FMN-binding split barrel"/>
    <property type="match status" value="1"/>
</dbReference>
<dbReference type="EMBL" id="CACVBS010000046">
    <property type="protein sequence ID" value="CAA7264857.1"/>
    <property type="molecule type" value="Genomic_DNA"/>
</dbReference>
<dbReference type="Pfam" id="PF12766">
    <property type="entry name" value="Pyridox_oxase_2"/>
    <property type="match status" value="1"/>
</dbReference>